<dbReference type="EMBL" id="AACS02000006">
    <property type="protein sequence ID" value="EAU80394.2"/>
    <property type="molecule type" value="Genomic_DNA"/>
</dbReference>
<reference evidence="2 3" key="1">
    <citation type="journal article" date="2010" name="Proc. Natl. Acad. Sci. U.S.A.">
        <title>Insights into evolution of multicellular fungi from the assembled chromosomes of the mushroom Coprinopsis cinerea (Coprinus cinereus).</title>
        <authorList>
            <person name="Stajich J.E."/>
            <person name="Wilke S.K."/>
            <person name="Ahren D."/>
            <person name="Au C.H."/>
            <person name="Birren B.W."/>
            <person name="Borodovsky M."/>
            <person name="Burns C."/>
            <person name="Canback B."/>
            <person name="Casselton L.A."/>
            <person name="Cheng C.K."/>
            <person name="Deng J."/>
            <person name="Dietrich F.S."/>
            <person name="Fargo D.C."/>
            <person name="Farman M.L."/>
            <person name="Gathman A.C."/>
            <person name="Goldberg J."/>
            <person name="Guigo R."/>
            <person name="Hoegger P.J."/>
            <person name="Hooker J.B."/>
            <person name="Huggins A."/>
            <person name="James T.Y."/>
            <person name="Kamada T."/>
            <person name="Kilaru S."/>
            <person name="Kodira C."/>
            <person name="Kues U."/>
            <person name="Kupfer D."/>
            <person name="Kwan H.S."/>
            <person name="Lomsadze A."/>
            <person name="Li W."/>
            <person name="Lilly W.W."/>
            <person name="Ma L.J."/>
            <person name="Mackey A.J."/>
            <person name="Manning G."/>
            <person name="Martin F."/>
            <person name="Muraguchi H."/>
            <person name="Natvig D.O."/>
            <person name="Palmerini H."/>
            <person name="Ramesh M.A."/>
            <person name="Rehmeyer C.J."/>
            <person name="Roe B.A."/>
            <person name="Shenoy N."/>
            <person name="Stanke M."/>
            <person name="Ter-Hovhannisyan V."/>
            <person name="Tunlid A."/>
            <person name="Velagapudi R."/>
            <person name="Vision T.J."/>
            <person name="Zeng Q."/>
            <person name="Zolan M.E."/>
            <person name="Pukkila P.J."/>
        </authorList>
    </citation>
    <scope>NUCLEOTIDE SEQUENCE [LARGE SCALE GENOMIC DNA]</scope>
    <source>
        <strain evidence="3">Okayama-7 / 130 / ATCC MYA-4618 / FGSC 9003</strain>
    </source>
</reference>
<feature type="compositionally biased region" description="Polar residues" evidence="1">
    <location>
        <begin position="360"/>
        <end position="374"/>
    </location>
</feature>
<evidence type="ECO:0000256" key="1">
    <source>
        <dbReference type="SAM" id="MobiDB-lite"/>
    </source>
</evidence>
<evidence type="ECO:0000313" key="3">
    <source>
        <dbReference type="Proteomes" id="UP000001861"/>
    </source>
</evidence>
<keyword evidence="3" id="KW-1185">Reference proteome</keyword>
<accession>A8PHH2</accession>
<dbReference type="AlphaFoldDB" id="A8PHH2"/>
<proteinExistence type="predicted"/>
<dbReference type="Proteomes" id="UP000001861">
    <property type="component" value="Unassembled WGS sequence"/>
</dbReference>
<dbReference type="VEuPathDB" id="FungiDB:CC1G_11944"/>
<dbReference type="KEGG" id="cci:CC1G_11944"/>
<feature type="compositionally biased region" description="Polar residues" evidence="1">
    <location>
        <begin position="391"/>
        <end position="408"/>
    </location>
</feature>
<feature type="region of interest" description="Disordered" evidence="1">
    <location>
        <begin position="113"/>
        <end position="374"/>
    </location>
</feature>
<comment type="caution">
    <text evidence="2">The sequence shown here is derived from an EMBL/GenBank/DDBJ whole genome shotgun (WGS) entry which is preliminary data.</text>
</comment>
<feature type="region of interest" description="Disordered" evidence="1">
    <location>
        <begin position="391"/>
        <end position="411"/>
    </location>
</feature>
<sequence>MQPQPNTTVERPSDQVLIDRIQRLKALLKQGSSWGPGDADLDKKKQLLNASDAVYAAKREKWVKKKQLGCAISIWFKYLASDNDARADASKINLDILKQDIFTDLQVEVVITAPPPTPSRSIATNKKRTASRDIGAGSEGQTAKKQRVDSSTNAAREQRRRESNGSDQGGKGEDRRRDLSPIAEEEGGALGNDALKRKEGPSALTERKRKKSKKATTAELTEQPAVEESPSSSSRPQPKRNRNDPPPDHTLASSPCKNCRSKSRDRESPCGQGEGANSSNDDDDNAPTSRNEKAPPTTTRTNIPQSARTASQLGTPNTTLPGSQILSNPPTPSVPLDGAAAELPPLPRRPRPMPRPRKPSFTTSAATALPNTGPSIVESAINNLIVQATASTQESNAAESHNIRQSRSLPAVTFPLGRIELDSTNTPRKWPAFRV</sequence>
<gene>
    <name evidence="2" type="ORF">CC1G_11944</name>
</gene>
<dbReference type="HOGENOM" id="CLU_630065_0_0_1"/>
<feature type="compositionally biased region" description="Polar residues" evidence="1">
    <location>
        <begin position="296"/>
        <end position="328"/>
    </location>
</feature>
<protein>
    <submittedName>
        <fullName evidence="2">Uncharacterized protein</fullName>
    </submittedName>
</protein>
<dbReference type="RefSeq" id="XP_001841401.2">
    <property type="nucleotide sequence ID" value="XM_001841349.2"/>
</dbReference>
<name>A8PHH2_COPC7</name>
<evidence type="ECO:0000313" key="2">
    <source>
        <dbReference type="EMBL" id="EAU80394.2"/>
    </source>
</evidence>
<feature type="compositionally biased region" description="Basic residues" evidence="1">
    <location>
        <begin position="348"/>
        <end position="358"/>
    </location>
</feature>
<feature type="compositionally biased region" description="Polar residues" evidence="1">
    <location>
        <begin position="139"/>
        <end position="155"/>
    </location>
</feature>
<dbReference type="InParanoid" id="A8PHH2"/>
<feature type="compositionally biased region" description="Basic and acidic residues" evidence="1">
    <location>
        <begin position="156"/>
        <end position="179"/>
    </location>
</feature>
<organism evidence="2 3">
    <name type="scientific">Coprinopsis cinerea (strain Okayama-7 / 130 / ATCC MYA-4618 / FGSC 9003)</name>
    <name type="common">Inky cap fungus</name>
    <name type="synonym">Hormographiella aspergillata</name>
    <dbReference type="NCBI Taxonomy" id="240176"/>
    <lineage>
        <taxon>Eukaryota</taxon>
        <taxon>Fungi</taxon>
        <taxon>Dikarya</taxon>
        <taxon>Basidiomycota</taxon>
        <taxon>Agaricomycotina</taxon>
        <taxon>Agaricomycetes</taxon>
        <taxon>Agaricomycetidae</taxon>
        <taxon>Agaricales</taxon>
        <taxon>Agaricineae</taxon>
        <taxon>Psathyrellaceae</taxon>
        <taxon>Coprinopsis</taxon>
    </lineage>
</organism>
<dbReference type="GeneID" id="6018094"/>